<feature type="transmembrane region" description="Helical" evidence="1">
    <location>
        <begin position="667"/>
        <end position="687"/>
    </location>
</feature>
<comment type="caution">
    <text evidence="2">The sequence shown here is derived from an EMBL/GenBank/DDBJ whole genome shotgun (WGS) entry which is preliminary data.</text>
</comment>
<keyword evidence="3" id="KW-1185">Reference proteome</keyword>
<keyword evidence="1" id="KW-0812">Transmembrane</keyword>
<evidence type="ECO:0000313" key="3">
    <source>
        <dbReference type="Proteomes" id="UP001500469"/>
    </source>
</evidence>
<feature type="transmembrane region" description="Helical" evidence="1">
    <location>
        <begin position="1123"/>
        <end position="1143"/>
    </location>
</feature>
<dbReference type="SUPFAM" id="SSF82714">
    <property type="entry name" value="Multidrug efflux transporter AcrB TolC docking domain, DN and DC subdomains"/>
    <property type="match status" value="2"/>
</dbReference>
<sequence length="1301" mass="144610">MHLSLIQMDSVSISCINLRFMLNRIIKYFLENKLVTVLFLLLIIGWGIVTAPFDWKVGFLPRDPVPVDAIPDIGENQQIVFTEWMGRSPQDVEDQITYPLTTSLLGLPGVKSVRSSSAFGFSSIYIIFDEDTEFYWSRSRVLEKLNSLPAGLLPEGVQPKLGPDATALGQVYWYTLEGRDENGNPTGGWDLHELRTVQDYYVRYALTAVEGVAEVASVGGYVKEYQVDVDPAALKAHGVTLMDVMEAVRKSNLDVSANTIEVNRVDYFIRGLGYVEELSDLDKAVVKVTDNVPIRIQDVARVNIGPQPRNMSGILDKSGAEAVGGVVIARYGDNPLQVIESVKAEIELLSQGLPTKTLADGTVSKVTLVPFYDRTGLIYETLGTLYEAISLQILVTILVIIVMVYNLRASLLISALLPLAVLMCFIFMKYFGVDANIVALSGIAIAIGTMVDLGIILNENILRHLESAPAGQSKLKTVYLAAAEVSGAIVTAVSTTIVSFLPVFTLQAAEGKLFGPLAYTKTFALISAVIFTLLIMPAFSHWIFSLRAFKSKNAKFLNYLLMALGILLALTTWMWGGLLLFGYGLIHTAAFHLPEKVEKRKSFLIIAVTLLFVTWLLTVQWMPLGVSVSHFTNFLFIALLLGVVLGGFAGFIRIYPKLLMWCLANKGKFILFPLLVLFLGASVWLGFSKVFGIFPRTFDVVGVNIRTSSLWSGLSHSFPGMGKEFMPSLNEGSFLLMPTTMPHAGVQENKEVLQQLDMLVTAIPEVDLVVGKAGRAETAIDPAPINMFENTINYKSEYAMDIHGKRLRFKVRDGKYELKDGALFDPETMTPNQIQIQDLVADEDGEYFRQWRKHIRSPDDIWEEIVGVIQIPGVTSSPKLQPIETRLVMLQTGMRAPMGIKVYGPDLQSIESFGLELEKYLKEVPSVKKEAVFADRIVGKPYLELDINRDEISRYGMNVMDVQDFIETAIGGMKLSTTVEGRERFPIRVRYAREFRDDPDAIENLQIPTPLGNYIPLSQVVTISYRRGPDMIRGENSFLVGYVLLDKMDGFAEVTVVEQAQKYLQEKIDSGELKVPNGVRYAFSGSYENQVRAEKRLGIVVPLCLIVIFLILYFQFRAVSTSLFVFSGIAMAFSGAFLMLWLYGQDWFMDFSLFGSNLRELFQMKTYNLSVAVWVGFIALFGIATDDGVVVASYLDQSFKENKPDSVQAIRQSVLEAGKRRVLPCMMTTATTLLALVPVLTATGRGSDIMIPMAIPSVGGMVLEITTVFLVPTLYCWWAERKLKNNSEAFAEDLKTSENGN</sequence>
<feature type="transmembrane region" description="Helical" evidence="1">
    <location>
        <begin position="1097"/>
        <end position="1116"/>
    </location>
</feature>
<feature type="transmembrane region" description="Helical" evidence="1">
    <location>
        <begin position="602"/>
        <end position="622"/>
    </location>
</feature>
<name>A0ABP3YBW2_9BACT</name>
<dbReference type="PRINTS" id="PR00702">
    <property type="entry name" value="ACRIFLAVINRP"/>
</dbReference>
<keyword evidence="1" id="KW-0472">Membrane</keyword>
<evidence type="ECO:0000256" key="1">
    <source>
        <dbReference type="SAM" id="Phobius"/>
    </source>
</evidence>
<dbReference type="PANTHER" id="PTHR32063:SF19">
    <property type="entry name" value="CATION EFFLUX SYSTEM PROTEIN CUSA"/>
    <property type="match status" value="1"/>
</dbReference>
<feature type="transmembrane region" description="Helical" evidence="1">
    <location>
        <begin position="1171"/>
        <end position="1195"/>
    </location>
</feature>
<feature type="transmembrane region" description="Helical" evidence="1">
    <location>
        <begin position="385"/>
        <end position="404"/>
    </location>
</feature>
<feature type="transmembrane region" description="Helical" evidence="1">
    <location>
        <begin position="34"/>
        <end position="53"/>
    </location>
</feature>
<feature type="transmembrane region" description="Helical" evidence="1">
    <location>
        <begin position="411"/>
        <end position="431"/>
    </location>
</feature>
<reference evidence="3" key="1">
    <citation type="journal article" date="2019" name="Int. J. Syst. Evol. Microbiol.">
        <title>The Global Catalogue of Microorganisms (GCM) 10K type strain sequencing project: providing services to taxonomists for standard genome sequencing and annotation.</title>
        <authorList>
            <consortium name="The Broad Institute Genomics Platform"/>
            <consortium name="The Broad Institute Genome Sequencing Center for Infectious Disease"/>
            <person name="Wu L."/>
            <person name="Ma J."/>
        </authorList>
    </citation>
    <scope>NUCLEOTIDE SEQUENCE [LARGE SCALE GENOMIC DNA]</scope>
    <source>
        <strain evidence="3">JCM 16112</strain>
    </source>
</reference>
<dbReference type="Gene3D" id="3.30.70.1430">
    <property type="entry name" value="Multidrug efflux transporter AcrB pore domain"/>
    <property type="match status" value="2"/>
</dbReference>
<dbReference type="InterPro" id="IPR027463">
    <property type="entry name" value="AcrB_DN_DC_subdom"/>
</dbReference>
<dbReference type="Pfam" id="PF00873">
    <property type="entry name" value="ACR_tran"/>
    <property type="match status" value="3"/>
</dbReference>
<dbReference type="PANTHER" id="PTHR32063">
    <property type="match status" value="1"/>
</dbReference>
<feature type="transmembrane region" description="Helical" evidence="1">
    <location>
        <begin position="1222"/>
        <end position="1241"/>
    </location>
</feature>
<organism evidence="2 3">
    <name type="scientific">Algoriphagus jejuensis</name>
    <dbReference type="NCBI Taxonomy" id="419934"/>
    <lineage>
        <taxon>Bacteria</taxon>
        <taxon>Pseudomonadati</taxon>
        <taxon>Bacteroidota</taxon>
        <taxon>Cytophagia</taxon>
        <taxon>Cytophagales</taxon>
        <taxon>Cyclobacteriaceae</taxon>
        <taxon>Algoriphagus</taxon>
    </lineage>
</organism>
<evidence type="ECO:0000313" key="2">
    <source>
        <dbReference type="EMBL" id="GAA0878093.1"/>
    </source>
</evidence>
<feature type="transmembrane region" description="Helical" evidence="1">
    <location>
        <begin position="1253"/>
        <end position="1278"/>
    </location>
</feature>
<dbReference type="SUPFAM" id="SSF82866">
    <property type="entry name" value="Multidrug efflux transporter AcrB transmembrane domain"/>
    <property type="match status" value="2"/>
</dbReference>
<dbReference type="Gene3D" id="3.30.70.1320">
    <property type="entry name" value="Multidrug efflux transporter AcrB pore domain like"/>
    <property type="match status" value="1"/>
</dbReference>
<dbReference type="Proteomes" id="UP001500469">
    <property type="component" value="Unassembled WGS sequence"/>
</dbReference>
<dbReference type="Gene3D" id="1.20.1640.10">
    <property type="entry name" value="Multidrug efflux transporter AcrB transmembrane domain"/>
    <property type="match status" value="3"/>
</dbReference>
<dbReference type="Gene3D" id="3.30.70.1440">
    <property type="entry name" value="Multidrug efflux transporter AcrB pore domain"/>
    <property type="match status" value="1"/>
</dbReference>
<proteinExistence type="predicted"/>
<feature type="transmembrane region" description="Helical" evidence="1">
    <location>
        <begin position="523"/>
        <end position="544"/>
    </location>
</feature>
<dbReference type="InterPro" id="IPR001036">
    <property type="entry name" value="Acrflvin-R"/>
</dbReference>
<dbReference type="SUPFAM" id="SSF82693">
    <property type="entry name" value="Multidrug efflux transporter AcrB pore domain, PN1, PN2, PC1 and PC2 subdomains"/>
    <property type="match status" value="2"/>
</dbReference>
<dbReference type="EMBL" id="BAAAFI010000003">
    <property type="protein sequence ID" value="GAA0878093.1"/>
    <property type="molecule type" value="Genomic_DNA"/>
</dbReference>
<accession>A0ABP3YBW2</accession>
<protein>
    <submittedName>
        <fullName evidence="2">Efflux RND transporter permease subunit</fullName>
    </submittedName>
</protein>
<feature type="transmembrane region" description="Helical" evidence="1">
    <location>
        <begin position="634"/>
        <end position="655"/>
    </location>
</feature>
<feature type="transmembrane region" description="Helical" evidence="1">
    <location>
        <begin position="556"/>
        <end position="573"/>
    </location>
</feature>
<dbReference type="Gene3D" id="3.30.2090.10">
    <property type="entry name" value="Multidrug efflux transporter AcrB TolC docking domain, DN and DC subdomains"/>
    <property type="match status" value="2"/>
</dbReference>
<feature type="transmembrane region" description="Helical" evidence="1">
    <location>
        <begin position="437"/>
        <end position="457"/>
    </location>
</feature>
<gene>
    <name evidence="2" type="ORF">GCM10009119_10610</name>
</gene>
<keyword evidence="1" id="KW-1133">Transmembrane helix</keyword>